<dbReference type="GeneID" id="73468380"/>
<dbReference type="AlphaFoldDB" id="A0A8J5QQK9"/>
<accession>A0A8J5QQK9</accession>
<keyword evidence="3" id="KW-1185">Reference proteome</keyword>
<keyword evidence="1" id="KW-0677">Repeat</keyword>
<dbReference type="OrthoDB" id="360390at2759"/>
<dbReference type="EMBL" id="JAGSYN010000059">
    <property type="protein sequence ID" value="KAG7664886.1"/>
    <property type="molecule type" value="Genomic_DNA"/>
</dbReference>
<evidence type="ECO:0000256" key="1">
    <source>
        <dbReference type="ARBA" id="ARBA00022737"/>
    </source>
</evidence>
<dbReference type="SMART" id="SM00386">
    <property type="entry name" value="HAT"/>
    <property type="match status" value="4"/>
</dbReference>
<dbReference type="InterPro" id="IPR003107">
    <property type="entry name" value="HAT"/>
</dbReference>
<organism evidence="2 3">
    <name type="scientific">[Candida] subhashii</name>
    <dbReference type="NCBI Taxonomy" id="561895"/>
    <lineage>
        <taxon>Eukaryota</taxon>
        <taxon>Fungi</taxon>
        <taxon>Dikarya</taxon>
        <taxon>Ascomycota</taxon>
        <taxon>Saccharomycotina</taxon>
        <taxon>Pichiomycetes</taxon>
        <taxon>Debaryomycetaceae</taxon>
        <taxon>Spathaspora</taxon>
    </lineage>
</organism>
<sequence length="493" mass="58930">MVSVRTLETRLKDLQKKIAKEPYKFATHENACKLVKLLPQNHSLRDKIYFLKGQYFVPTKSDADDFIKYVNTVGKLSDDGRKVFDQITNQYPTVKYWKEYLKAMRNSPYYSAYLERAWDACRYDYCCGNEIFDIMVEYKDKYYEEWPDILDLFDQRLRIPHVQIDETLNEFKYFVTKYKQSEYWPWADSRSRVHDETKEDQRLNERFEKAIKKNPSDVFVWLDYMEGIYERDKHMDGVYSIFTRAIVQDFPDEWALPLWKSLIRMARIANVTEEFKLDHLSSYVRTFPYYPAAYVEYLAEAEESDFDMIYSRVQSNGVLSKGKDPNLTVAEAIVVFRYGLTRSVFSEWFEETPALFKTIEEYVTESFTRPNDGKYRIPKLAIKIYDEFDEEDKAGEIIDRLTSTYSSRGDVWLWAIDYMKNKLPSEGIRTMYEEAIDSLEGCDPDNKLEELRYQWLQFEEFSELKAKNLKAKKHALWKCYQSEKKEERNLGLH</sequence>
<proteinExistence type="predicted"/>
<reference evidence="2 3" key="1">
    <citation type="journal article" date="2021" name="DNA Res.">
        <title>Genome analysis of Candida subhashii reveals its hybrid nature and dual mitochondrial genome conformations.</title>
        <authorList>
            <person name="Mixao V."/>
            <person name="Hegedusova E."/>
            <person name="Saus E."/>
            <person name="Pryszcz L.P."/>
            <person name="Cillingova A."/>
            <person name="Nosek J."/>
            <person name="Gabaldon T."/>
        </authorList>
    </citation>
    <scope>NUCLEOTIDE SEQUENCE [LARGE SCALE GENOMIC DNA]</scope>
    <source>
        <strain evidence="2 3">CBS 10753</strain>
    </source>
</reference>
<dbReference type="GO" id="GO:0006396">
    <property type="term" value="P:RNA processing"/>
    <property type="evidence" value="ECO:0007669"/>
    <property type="project" value="InterPro"/>
</dbReference>
<comment type="caution">
    <text evidence="2">The sequence shown here is derived from an EMBL/GenBank/DDBJ whole genome shotgun (WGS) entry which is preliminary data.</text>
</comment>
<dbReference type="Proteomes" id="UP000694255">
    <property type="component" value="Unassembled WGS sequence"/>
</dbReference>
<evidence type="ECO:0000313" key="3">
    <source>
        <dbReference type="Proteomes" id="UP000694255"/>
    </source>
</evidence>
<gene>
    <name evidence="2" type="ORF">J8A68_001579</name>
</gene>
<protein>
    <submittedName>
        <fullName evidence="2">PRP24</fullName>
    </submittedName>
</protein>
<name>A0A8J5QQK9_9ASCO</name>
<dbReference type="RefSeq" id="XP_049265118.1">
    <property type="nucleotide sequence ID" value="XM_049405246.1"/>
</dbReference>
<evidence type="ECO:0000313" key="2">
    <source>
        <dbReference type="EMBL" id="KAG7664886.1"/>
    </source>
</evidence>